<gene>
    <name evidence="3" type="ORF">QBC37DRAFT_373544</name>
</gene>
<protein>
    <submittedName>
        <fullName evidence="3">Uncharacterized protein</fullName>
    </submittedName>
</protein>
<evidence type="ECO:0000256" key="1">
    <source>
        <dbReference type="SAM" id="MobiDB-lite"/>
    </source>
</evidence>
<accession>A0AAN7B8E6</accession>
<feature type="chain" id="PRO_5042811686" evidence="2">
    <location>
        <begin position="22"/>
        <end position="77"/>
    </location>
</feature>
<feature type="signal peptide" evidence="2">
    <location>
        <begin position="1"/>
        <end position="21"/>
    </location>
</feature>
<sequence>MRFSVSLAVAMSSLFLGAALGAPLQIRDAVDTSTEAESSSTEKFDTGAPKKQQCQAAKRGGVGAPVAVGVKAPACFF</sequence>
<name>A0AAN7B8E6_9PEZI</name>
<reference evidence="3" key="1">
    <citation type="journal article" date="2023" name="Mol. Phylogenet. Evol.">
        <title>Genome-scale phylogeny and comparative genomics of the fungal order Sordariales.</title>
        <authorList>
            <person name="Hensen N."/>
            <person name="Bonometti L."/>
            <person name="Westerberg I."/>
            <person name="Brannstrom I.O."/>
            <person name="Guillou S."/>
            <person name="Cros-Aarteil S."/>
            <person name="Calhoun S."/>
            <person name="Haridas S."/>
            <person name="Kuo A."/>
            <person name="Mondo S."/>
            <person name="Pangilinan J."/>
            <person name="Riley R."/>
            <person name="LaButti K."/>
            <person name="Andreopoulos B."/>
            <person name="Lipzen A."/>
            <person name="Chen C."/>
            <person name="Yan M."/>
            <person name="Daum C."/>
            <person name="Ng V."/>
            <person name="Clum A."/>
            <person name="Steindorff A."/>
            <person name="Ohm R.A."/>
            <person name="Martin F."/>
            <person name="Silar P."/>
            <person name="Natvig D.O."/>
            <person name="Lalanne C."/>
            <person name="Gautier V."/>
            <person name="Ament-Velasquez S.L."/>
            <person name="Kruys A."/>
            <person name="Hutchinson M.I."/>
            <person name="Powell A.J."/>
            <person name="Barry K."/>
            <person name="Miller A.N."/>
            <person name="Grigoriev I.V."/>
            <person name="Debuchy R."/>
            <person name="Gladieux P."/>
            <person name="Hiltunen Thoren M."/>
            <person name="Johannesson H."/>
        </authorList>
    </citation>
    <scope>NUCLEOTIDE SEQUENCE</scope>
    <source>
        <strain evidence="3">PSN293</strain>
    </source>
</reference>
<reference evidence="3" key="2">
    <citation type="submission" date="2023-05" db="EMBL/GenBank/DDBJ databases">
        <authorList>
            <consortium name="Lawrence Berkeley National Laboratory"/>
            <person name="Steindorff A."/>
            <person name="Hensen N."/>
            <person name="Bonometti L."/>
            <person name="Westerberg I."/>
            <person name="Brannstrom I.O."/>
            <person name="Guillou S."/>
            <person name="Cros-Aarteil S."/>
            <person name="Calhoun S."/>
            <person name="Haridas S."/>
            <person name="Kuo A."/>
            <person name="Mondo S."/>
            <person name="Pangilinan J."/>
            <person name="Riley R."/>
            <person name="Labutti K."/>
            <person name="Andreopoulos B."/>
            <person name="Lipzen A."/>
            <person name="Chen C."/>
            <person name="Yanf M."/>
            <person name="Daum C."/>
            <person name="Ng V."/>
            <person name="Clum A."/>
            <person name="Ohm R."/>
            <person name="Martin F."/>
            <person name="Silar P."/>
            <person name="Natvig D."/>
            <person name="Lalanne C."/>
            <person name="Gautier V."/>
            <person name="Ament-Velasquez S.L."/>
            <person name="Kruys A."/>
            <person name="Hutchinson M.I."/>
            <person name="Powell A.J."/>
            <person name="Barry K."/>
            <person name="Miller A.N."/>
            <person name="Grigoriev I.V."/>
            <person name="Debuchy R."/>
            <person name="Gladieux P."/>
            <person name="Thoren M.H."/>
            <person name="Johannesson H."/>
        </authorList>
    </citation>
    <scope>NUCLEOTIDE SEQUENCE</scope>
    <source>
        <strain evidence="3">PSN293</strain>
    </source>
</reference>
<dbReference type="Proteomes" id="UP001301769">
    <property type="component" value="Unassembled WGS sequence"/>
</dbReference>
<evidence type="ECO:0000313" key="3">
    <source>
        <dbReference type="EMBL" id="KAK4213877.1"/>
    </source>
</evidence>
<feature type="region of interest" description="Disordered" evidence="1">
    <location>
        <begin position="33"/>
        <end position="52"/>
    </location>
</feature>
<dbReference type="AlphaFoldDB" id="A0AAN7B8E6"/>
<keyword evidence="2" id="KW-0732">Signal</keyword>
<keyword evidence="4" id="KW-1185">Reference proteome</keyword>
<dbReference type="EMBL" id="MU858102">
    <property type="protein sequence ID" value="KAK4213877.1"/>
    <property type="molecule type" value="Genomic_DNA"/>
</dbReference>
<proteinExistence type="predicted"/>
<organism evidence="3 4">
    <name type="scientific">Rhypophila decipiens</name>
    <dbReference type="NCBI Taxonomy" id="261697"/>
    <lineage>
        <taxon>Eukaryota</taxon>
        <taxon>Fungi</taxon>
        <taxon>Dikarya</taxon>
        <taxon>Ascomycota</taxon>
        <taxon>Pezizomycotina</taxon>
        <taxon>Sordariomycetes</taxon>
        <taxon>Sordariomycetidae</taxon>
        <taxon>Sordariales</taxon>
        <taxon>Naviculisporaceae</taxon>
        <taxon>Rhypophila</taxon>
    </lineage>
</organism>
<evidence type="ECO:0000256" key="2">
    <source>
        <dbReference type="SAM" id="SignalP"/>
    </source>
</evidence>
<evidence type="ECO:0000313" key="4">
    <source>
        <dbReference type="Proteomes" id="UP001301769"/>
    </source>
</evidence>
<comment type="caution">
    <text evidence="3">The sequence shown here is derived from an EMBL/GenBank/DDBJ whole genome shotgun (WGS) entry which is preliminary data.</text>
</comment>